<dbReference type="SUPFAM" id="SSF53649">
    <property type="entry name" value="Alkaline phosphatase-like"/>
    <property type="match status" value="1"/>
</dbReference>
<dbReference type="Gene3D" id="3.40.720.10">
    <property type="entry name" value="Alkaline Phosphatase, subunit A"/>
    <property type="match status" value="1"/>
</dbReference>
<evidence type="ECO:0000256" key="1">
    <source>
        <dbReference type="ARBA" id="ARBA00008779"/>
    </source>
</evidence>
<dbReference type="PANTHER" id="PTHR42693:SF43">
    <property type="entry name" value="BLL2667 PROTEIN"/>
    <property type="match status" value="1"/>
</dbReference>
<dbReference type="Gene3D" id="3.30.1120.10">
    <property type="match status" value="1"/>
</dbReference>
<dbReference type="PANTHER" id="PTHR42693">
    <property type="entry name" value="ARYLSULFATASE FAMILY MEMBER"/>
    <property type="match status" value="1"/>
</dbReference>
<evidence type="ECO:0000259" key="2">
    <source>
        <dbReference type="Pfam" id="PF00884"/>
    </source>
</evidence>
<dbReference type="InterPro" id="IPR050738">
    <property type="entry name" value="Sulfatase"/>
</dbReference>
<name>A0A812UWV4_9DINO</name>
<accession>A0A812UWV4</accession>
<evidence type="ECO:0000313" key="4">
    <source>
        <dbReference type="Proteomes" id="UP000604046"/>
    </source>
</evidence>
<dbReference type="InterPro" id="IPR017850">
    <property type="entry name" value="Alkaline_phosphatase_core_sf"/>
</dbReference>
<sequence>MLPKECAAGFPGYTGTIPKSAATVAKVLSGYGYDTAAFGKWHNTPVDNLFKTGPFDQYPTGLGFSYFYGFIAGETSQYEPRLFENTNPIEPPYTPEEGYHLTEDLADQAVKFIRNNRALTPDRPFFIYFAPGGTHGPHHVHSEWADKYKGKFDMGWEKLRNITFQKQKAMGWIPDIAELTEMDPTMEKWEHIPEADRAFQLRLVEVYAGYLEHTDTQDGKVIEELERQGLFNNTLVIYILGDNGENMLPSTAQQQIAVLERDFGGLSALGSRHVDNMYHSSWAWALDTPFKSTKLVAAHFGGTRTPMVMSWPKVIKHDPTPRSQFHHVSDIVPTIYEAVGIEAPEHVEGTTQMPLDGVSMVYTWNNASATGRKDSQYFEVMGSRGIYKDGWFASVLGPRLPWADPNETRMKQWNPDTDVWELYDLTKDYSQAHDLAKEMPKQVEKMKQIFLVEATRNKVLPVGAGLWTIYYHPEDAPKSPLKEWYLYEGMTRIAESNAPLFHSGFSSLATLDVEVPKNGSGVIYAVGGTAGGFSVYMDRGYLYAEYMATLLYRYVTKSSAPLAEGNAKIEVRLLYDMSKVVLSPPAQLTMSVNGTLVATLSVEKSVRLGFDASETFDVGMDLGAPVSLLYQDRSPFKFTGKINQLHFKYINSSNSTGVPPPAAVVI</sequence>
<dbReference type="EMBL" id="CAJNDS010002751">
    <property type="protein sequence ID" value="CAE7584758.1"/>
    <property type="molecule type" value="Genomic_DNA"/>
</dbReference>
<dbReference type="Pfam" id="PF00884">
    <property type="entry name" value="Sulfatase"/>
    <property type="match status" value="1"/>
</dbReference>
<protein>
    <submittedName>
        <fullName evidence="3">AtsA protein</fullName>
    </submittedName>
</protein>
<reference evidence="3" key="1">
    <citation type="submission" date="2021-02" db="EMBL/GenBank/DDBJ databases">
        <authorList>
            <person name="Dougan E. K."/>
            <person name="Rhodes N."/>
            <person name="Thang M."/>
            <person name="Chan C."/>
        </authorList>
    </citation>
    <scope>NUCLEOTIDE SEQUENCE</scope>
</reference>
<dbReference type="AlphaFoldDB" id="A0A812UWV4"/>
<comment type="caution">
    <text evidence="3">The sequence shown here is derived from an EMBL/GenBank/DDBJ whole genome shotgun (WGS) entry which is preliminary data.</text>
</comment>
<dbReference type="Proteomes" id="UP000604046">
    <property type="component" value="Unassembled WGS sequence"/>
</dbReference>
<dbReference type="InterPro" id="IPR000917">
    <property type="entry name" value="Sulfatase_N"/>
</dbReference>
<organism evidence="3 4">
    <name type="scientific">Symbiodinium natans</name>
    <dbReference type="NCBI Taxonomy" id="878477"/>
    <lineage>
        <taxon>Eukaryota</taxon>
        <taxon>Sar</taxon>
        <taxon>Alveolata</taxon>
        <taxon>Dinophyceae</taxon>
        <taxon>Suessiales</taxon>
        <taxon>Symbiodiniaceae</taxon>
        <taxon>Symbiodinium</taxon>
    </lineage>
</organism>
<keyword evidence="4" id="KW-1185">Reference proteome</keyword>
<comment type="similarity">
    <text evidence="1">Belongs to the sulfatase family.</text>
</comment>
<feature type="domain" description="Sulfatase N-terminal" evidence="2">
    <location>
        <begin position="16"/>
        <end position="341"/>
    </location>
</feature>
<dbReference type="OrthoDB" id="103349at2759"/>
<proteinExistence type="inferred from homology"/>
<evidence type="ECO:0000313" key="3">
    <source>
        <dbReference type="EMBL" id="CAE7584758.1"/>
    </source>
</evidence>
<gene>
    <name evidence="3" type="primary">atsA</name>
    <name evidence="3" type="ORF">SNAT2548_LOCUS33348</name>
</gene>